<protein>
    <submittedName>
        <fullName evidence="2">Uncharacterized protein</fullName>
    </submittedName>
</protein>
<dbReference type="AlphaFoldDB" id="A0A1Y2BGC8"/>
<name>A0A1Y2BGC8_9FUNG</name>
<evidence type="ECO:0000313" key="2">
    <source>
        <dbReference type="EMBL" id="ORY33874.1"/>
    </source>
</evidence>
<sequence>MPAEQRGTPTKPTSNDSDKDERSCKLIRRRNNTGTIQPPIESGKSSPFMSRFVEYES</sequence>
<dbReference type="EMBL" id="MCGO01000066">
    <property type="protein sequence ID" value="ORY33874.1"/>
    <property type="molecule type" value="Genomic_DNA"/>
</dbReference>
<dbReference type="Proteomes" id="UP000193642">
    <property type="component" value="Unassembled WGS sequence"/>
</dbReference>
<gene>
    <name evidence="2" type="ORF">BCR33DRAFT_723086</name>
</gene>
<evidence type="ECO:0000256" key="1">
    <source>
        <dbReference type="SAM" id="MobiDB-lite"/>
    </source>
</evidence>
<comment type="caution">
    <text evidence="2">The sequence shown here is derived from an EMBL/GenBank/DDBJ whole genome shotgun (WGS) entry which is preliminary data.</text>
</comment>
<evidence type="ECO:0000313" key="3">
    <source>
        <dbReference type="Proteomes" id="UP000193642"/>
    </source>
</evidence>
<organism evidence="2 3">
    <name type="scientific">Rhizoclosmatium globosum</name>
    <dbReference type="NCBI Taxonomy" id="329046"/>
    <lineage>
        <taxon>Eukaryota</taxon>
        <taxon>Fungi</taxon>
        <taxon>Fungi incertae sedis</taxon>
        <taxon>Chytridiomycota</taxon>
        <taxon>Chytridiomycota incertae sedis</taxon>
        <taxon>Chytridiomycetes</taxon>
        <taxon>Chytridiales</taxon>
        <taxon>Chytriomycetaceae</taxon>
        <taxon>Rhizoclosmatium</taxon>
    </lineage>
</organism>
<proteinExistence type="predicted"/>
<keyword evidence="3" id="KW-1185">Reference proteome</keyword>
<accession>A0A1Y2BGC8</accession>
<reference evidence="2 3" key="1">
    <citation type="submission" date="2016-07" db="EMBL/GenBank/DDBJ databases">
        <title>Pervasive Adenine N6-methylation of Active Genes in Fungi.</title>
        <authorList>
            <consortium name="DOE Joint Genome Institute"/>
            <person name="Mondo S.J."/>
            <person name="Dannebaum R.O."/>
            <person name="Kuo R.C."/>
            <person name="Labutti K."/>
            <person name="Haridas S."/>
            <person name="Kuo A."/>
            <person name="Salamov A."/>
            <person name="Ahrendt S.R."/>
            <person name="Lipzen A."/>
            <person name="Sullivan W."/>
            <person name="Andreopoulos W.B."/>
            <person name="Clum A."/>
            <person name="Lindquist E."/>
            <person name="Daum C."/>
            <person name="Ramamoorthy G.K."/>
            <person name="Gryganskyi A."/>
            <person name="Culley D."/>
            <person name="Magnuson J.K."/>
            <person name="James T.Y."/>
            <person name="O'Malley M.A."/>
            <person name="Stajich J.E."/>
            <person name="Spatafora J.W."/>
            <person name="Visel A."/>
            <person name="Grigoriev I.V."/>
        </authorList>
    </citation>
    <scope>NUCLEOTIDE SEQUENCE [LARGE SCALE GENOMIC DNA]</scope>
    <source>
        <strain evidence="2 3">JEL800</strain>
    </source>
</reference>
<feature type="region of interest" description="Disordered" evidence="1">
    <location>
        <begin position="1"/>
        <end position="57"/>
    </location>
</feature>